<dbReference type="EMBL" id="LFNG01000029">
    <property type="protein sequence ID" value="KMQ70152.1"/>
    <property type="molecule type" value="Genomic_DNA"/>
</dbReference>
<name>A0A0J7IW10_9FLAO</name>
<evidence type="ECO:0000313" key="2">
    <source>
        <dbReference type="Proteomes" id="UP000035900"/>
    </source>
</evidence>
<dbReference type="PATRIC" id="fig|1304281.5.peg.3001"/>
<accession>A0A0J7IW10</accession>
<proteinExistence type="predicted"/>
<sequence length="123" mass="14436">MDQFALSYEYLIRRVYQCGRYGVAGANADEYRRLERTHNYLKNNKSKVKSEDIFKYGFECGQITAYIRGAIEKFRNDFFQNLSNEEKIKIDEILVTLIDGKLDVIQKSITDAEKIMLDHNLKP</sequence>
<dbReference type="OrthoDB" id="1454113at2"/>
<evidence type="ECO:0000313" key="1">
    <source>
        <dbReference type="EMBL" id="KMQ70152.1"/>
    </source>
</evidence>
<gene>
    <name evidence="1" type="ORF">ACM44_13850</name>
</gene>
<dbReference type="AlphaFoldDB" id="A0A0J7IW10"/>
<dbReference type="Proteomes" id="UP000035900">
    <property type="component" value="Unassembled WGS sequence"/>
</dbReference>
<protein>
    <submittedName>
        <fullName evidence="1">Uncharacterized protein</fullName>
    </submittedName>
</protein>
<reference evidence="1 2" key="1">
    <citation type="journal article" date="2004" name="Int. J. Syst. Evol. Microbiol.">
        <title>Kaistella koreensis gen. nov., sp. nov., a novel member of the Chryseobacterium-Bergeyella-Riemerella branch.</title>
        <authorList>
            <person name="Kim M.K."/>
            <person name="Im W.T."/>
            <person name="Shin Y.K."/>
            <person name="Lim J.H."/>
            <person name="Kim S.H."/>
            <person name="Lee B.C."/>
            <person name="Park M.Y."/>
            <person name="Lee K.Y."/>
            <person name="Lee S.T."/>
        </authorList>
    </citation>
    <scope>NUCLEOTIDE SEQUENCE [LARGE SCALE GENOMIC DNA]</scope>
    <source>
        <strain evidence="1 2">CCUG 49689</strain>
    </source>
</reference>
<comment type="caution">
    <text evidence="1">The sequence shown here is derived from an EMBL/GenBank/DDBJ whole genome shotgun (WGS) entry which is preliminary data.</text>
</comment>
<dbReference type="RefSeq" id="WP_048500649.1">
    <property type="nucleotide sequence ID" value="NZ_LFNG01000029.1"/>
</dbReference>
<organism evidence="1 2">
    <name type="scientific">Chryseobacterium koreense CCUG 49689</name>
    <dbReference type="NCBI Taxonomy" id="1304281"/>
    <lineage>
        <taxon>Bacteria</taxon>
        <taxon>Pseudomonadati</taxon>
        <taxon>Bacteroidota</taxon>
        <taxon>Flavobacteriia</taxon>
        <taxon>Flavobacteriales</taxon>
        <taxon>Weeksellaceae</taxon>
        <taxon>Chryseobacterium group</taxon>
        <taxon>Chryseobacterium</taxon>
    </lineage>
</organism>
<dbReference type="STRING" id="1304281.ACM44_13850"/>
<keyword evidence="2" id="KW-1185">Reference proteome</keyword>